<evidence type="ECO:0000256" key="5">
    <source>
        <dbReference type="ARBA" id="ARBA00022840"/>
    </source>
</evidence>
<gene>
    <name evidence="8" type="ORF">GCM10023321_75380</name>
</gene>
<keyword evidence="2 6" id="KW-0808">Transferase</keyword>
<keyword evidence="4 6" id="KW-0418">Kinase</keyword>
<dbReference type="InterPro" id="IPR050306">
    <property type="entry name" value="PfkB_Carbo_kinase"/>
</dbReference>
<proteinExistence type="inferred from homology"/>
<dbReference type="CDD" id="cd01166">
    <property type="entry name" value="KdgK"/>
    <property type="match status" value="1"/>
</dbReference>
<comment type="caution">
    <text evidence="8">The sequence shown here is derived from an EMBL/GenBank/DDBJ whole genome shotgun (WGS) entry which is preliminary data.</text>
</comment>
<dbReference type="PANTHER" id="PTHR43085:SF1">
    <property type="entry name" value="PSEUDOURIDINE KINASE-RELATED"/>
    <property type="match status" value="1"/>
</dbReference>
<sequence length="323" mass="33401">MSELPAPGGGVVTFGETMARLSSPGVGPMRHARSLRLGIAGAESNLAIGVRRLGVPAAWLGRVGADEFGELIRSTVAGQGVATTAIVDPDAPTGLLFKERRTATRTRVQYYRSGSAGSRLTPDDLDPELIARSQILHLTGITPALGDSARRAVTAGIELARAHGVTVSVDLNYRAALWPPEQAGAAFRELVEGADIVLATEEEAAMALGTSSLDAESLRDGLAGLGPAEVLVKRGERGALARIDGRAYEVPPRRVTVLDPVGAGDAFAAGYLASRCRGADPGTRLAVAATTGAFAVTVAGDWEGAPTLDELRLLDNHGDGVAR</sequence>
<evidence type="ECO:0000256" key="2">
    <source>
        <dbReference type="ARBA" id="ARBA00022679"/>
    </source>
</evidence>
<evidence type="ECO:0000259" key="7">
    <source>
        <dbReference type="Pfam" id="PF00294"/>
    </source>
</evidence>
<accession>A0ABP9R9H5</accession>
<dbReference type="Proteomes" id="UP001428817">
    <property type="component" value="Unassembled WGS sequence"/>
</dbReference>
<protein>
    <submittedName>
        <fullName evidence="8">Sugar kinase</fullName>
    </submittedName>
</protein>
<comment type="similarity">
    <text evidence="1 6">Belongs to the carbohydrate kinase PfkB family.</text>
</comment>
<dbReference type="PANTHER" id="PTHR43085">
    <property type="entry name" value="HEXOKINASE FAMILY MEMBER"/>
    <property type="match status" value="1"/>
</dbReference>
<dbReference type="SUPFAM" id="SSF53613">
    <property type="entry name" value="Ribokinase-like"/>
    <property type="match status" value="1"/>
</dbReference>
<dbReference type="Gene3D" id="3.40.1190.20">
    <property type="match status" value="1"/>
</dbReference>
<evidence type="ECO:0000256" key="6">
    <source>
        <dbReference type="RuleBase" id="RU003704"/>
    </source>
</evidence>
<dbReference type="InterPro" id="IPR002139">
    <property type="entry name" value="Ribo/fructo_kinase"/>
</dbReference>
<dbReference type="InterPro" id="IPR011611">
    <property type="entry name" value="PfkB_dom"/>
</dbReference>
<dbReference type="InterPro" id="IPR029056">
    <property type="entry name" value="Ribokinase-like"/>
</dbReference>
<keyword evidence="5" id="KW-0067">ATP-binding</keyword>
<dbReference type="PROSITE" id="PS00584">
    <property type="entry name" value="PFKB_KINASES_2"/>
    <property type="match status" value="1"/>
</dbReference>
<name>A0ABP9R9H5_9PSEU</name>
<evidence type="ECO:0000256" key="1">
    <source>
        <dbReference type="ARBA" id="ARBA00010688"/>
    </source>
</evidence>
<keyword evidence="9" id="KW-1185">Reference proteome</keyword>
<evidence type="ECO:0000313" key="9">
    <source>
        <dbReference type="Proteomes" id="UP001428817"/>
    </source>
</evidence>
<evidence type="ECO:0000313" key="8">
    <source>
        <dbReference type="EMBL" id="GAA5173540.1"/>
    </source>
</evidence>
<dbReference type="EMBL" id="BAABJP010000056">
    <property type="protein sequence ID" value="GAA5173540.1"/>
    <property type="molecule type" value="Genomic_DNA"/>
</dbReference>
<evidence type="ECO:0000256" key="4">
    <source>
        <dbReference type="ARBA" id="ARBA00022777"/>
    </source>
</evidence>
<keyword evidence="3" id="KW-0547">Nucleotide-binding</keyword>
<reference evidence="9" key="1">
    <citation type="journal article" date="2019" name="Int. J. Syst. Evol. Microbiol.">
        <title>The Global Catalogue of Microorganisms (GCM) 10K type strain sequencing project: providing services to taxonomists for standard genome sequencing and annotation.</title>
        <authorList>
            <consortium name="The Broad Institute Genomics Platform"/>
            <consortium name="The Broad Institute Genome Sequencing Center for Infectious Disease"/>
            <person name="Wu L."/>
            <person name="Ma J."/>
        </authorList>
    </citation>
    <scope>NUCLEOTIDE SEQUENCE [LARGE SCALE GENOMIC DNA]</scope>
    <source>
        <strain evidence="9">JCM 18303</strain>
    </source>
</reference>
<feature type="domain" description="Carbohydrate kinase PfkB" evidence="7">
    <location>
        <begin position="11"/>
        <end position="307"/>
    </location>
</feature>
<evidence type="ECO:0000256" key="3">
    <source>
        <dbReference type="ARBA" id="ARBA00022741"/>
    </source>
</evidence>
<dbReference type="PRINTS" id="PR00990">
    <property type="entry name" value="RIBOKINASE"/>
</dbReference>
<organism evidence="8 9">
    <name type="scientific">Pseudonocardia eucalypti</name>
    <dbReference type="NCBI Taxonomy" id="648755"/>
    <lineage>
        <taxon>Bacteria</taxon>
        <taxon>Bacillati</taxon>
        <taxon>Actinomycetota</taxon>
        <taxon>Actinomycetes</taxon>
        <taxon>Pseudonocardiales</taxon>
        <taxon>Pseudonocardiaceae</taxon>
        <taxon>Pseudonocardia</taxon>
    </lineage>
</organism>
<dbReference type="Pfam" id="PF00294">
    <property type="entry name" value="PfkB"/>
    <property type="match status" value="1"/>
</dbReference>
<dbReference type="InterPro" id="IPR002173">
    <property type="entry name" value="Carboh/pur_kinase_PfkB_CS"/>
</dbReference>
<dbReference type="RefSeq" id="WP_345703467.1">
    <property type="nucleotide sequence ID" value="NZ_BAABJP010000056.1"/>
</dbReference>
<dbReference type="GO" id="GO:0016301">
    <property type="term" value="F:kinase activity"/>
    <property type="evidence" value="ECO:0007669"/>
    <property type="project" value="UniProtKB-KW"/>
</dbReference>